<keyword evidence="5" id="KW-1185">Reference proteome</keyword>
<evidence type="ECO:0000313" key="5">
    <source>
        <dbReference type="Proteomes" id="UP000199417"/>
    </source>
</evidence>
<dbReference type="AlphaFoldDB" id="A0A1G6SG40"/>
<accession>A0A1G6SG40</accession>
<dbReference type="Pfam" id="PF00440">
    <property type="entry name" value="TetR_N"/>
    <property type="match status" value="1"/>
</dbReference>
<evidence type="ECO:0000313" key="4">
    <source>
        <dbReference type="EMBL" id="SDD15828.1"/>
    </source>
</evidence>
<evidence type="ECO:0000259" key="3">
    <source>
        <dbReference type="PROSITE" id="PS50977"/>
    </source>
</evidence>
<dbReference type="SUPFAM" id="SSF48498">
    <property type="entry name" value="Tetracyclin repressor-like, C-terminal domain"/>
    <property type="match status" value="1"/>
</dbReference>
<dbReference type="PANTHER" id="PTHR30055:SF200">
    <property type="entry name" value="HTH-TYPE TRANSCRIPTIONAL REPRESSOR BDCR"/>
    <property type="match status" value="1"/>
</dbReference>
<keyword evidence="1 2" id="KW-0238">DNA-binding</keyword>
<dbReference type="InterPro" id="IPR009057">
    <property type="entry name" value="Homeodomain-like_sf"/>
</dbReference>
<dbReference type="EMBL" id="FNAB01000003">
    <property type="protein sequence ID" value="SDD15828.1"/>
    <property type="molecule type" value="Genomic_DNA"/>
</dbReference>
<dbReference type="Pfam" id="PF17932">
    <property type="entry name" value="TetR_C_24"/>
    <property type="match status" value="1"/>
</dbReference>
<feature type="domain" description="HTH tetR-type" evidence="3">
    <location>
        <begin position="18"/>
        <end position="78"/>
    </location>
</feature>
<proteinExistence type="predicted"/>
<dbReference type="InterPro" id="IPR001647">
    <property type="entry name" value="HTH_TetR"/>
</dbReference>
<dbReference type="STRING" id="168276.SAMN05444580_103129"/>
<organism evidence="4 5">
    <name type="scientific">Rhodococcus tukisamuensis</name>
    <dbReference type="NCBI Taxonomy" id="168276"/>
    <lineage>
        <taxon>Bacteria</taxon>
        <taxon>Bacillati</taxon>
        <taxon>Actinomycetota</taxon>
        <taxon>Actinomycetes</taxon>
        <taxon>Mycobacteriales</taxon>
        <taxon>Nocardiaceae</taxon>
        <taxon>Rhodococcus</taxon>
    </lineage>
</organism>
<sequence length="206" mass="22253">MTGHPPADPSAPHDRPGADAEQRLLDSARDAFAAKGYHGTSTREIAAGAGMSPAAMYIHFSSKQDVLLRLILAGHESALATLISGAATTGSATKRLRSAVFCFARWHAEQHTTGRVAQYELHALTEENQAQVVRIRRDTVRVMREIIADGALTGEFAVDNVDTATLAVMSLCIDTVRWFPSRELQTHDEVGAAFASIAERIVRSSD</sequence>
<dbReference type="PANTHER" id="PTHR30055">
    <property type="entry name" value="HTH-TYPE TRANSCRIPTIONAL REGULATOR RUTR"/>
    <property type="match status" value="1"/>
</dbReference>
<dbReference type="GO" id="GO:0003700">
    <property type="term" value="F:DNA-binding transcription factor activity"/>
    <property type="evidence" value="ECO:0007669"/>
    <property type="project" value="TreeGrafter"/>
</dbReference>
<dbReference type="GO" id="GO:0000976">
    <property type="term" value="F:transcription cis-regulatory region binding"/>
    <property type="evidence" value="ECO:0007669"/>
    <property type="project" value="TreeGrafter"/>
</dbReference>
<dbReference type="InterPro" id="IPR036271">
    <property type="entry name" value="Tet_transcr_reg_TetR-rel_C_sf"/>
</dbReference>
<dbReference type="RefSeq" id="WP_072843398.1">
    <property type="nucleotide sequence ID" value="NZ_FNAB01000003.1"/>
</dbReference>
<evidence type="ECO:0000256" key="1">
    <source>
        <dbReference type="ARBA" id="ARBA00023125"/>
    </source>
</evidence>
<dbReference type="InterPro" id="IPR050109">
    <property type="entry name" value="HTH-type_TetR-like_transc_reg"/>
</dbReference>
<dbReference type="Proteomes" id="UP000199417">
    <property type="component" value="Unassembled WGS sequence"/>
</dbReference>
<reference evidence="4 5" key="1">
    <citation type="submission" date="2016-10" db="EMBL/GenBank/DDBJ databases">
        <authorList>
            <person name="de Groot N.N."/>
        </authorList>
    </citation>
    <scope>NUCLEOTIDE SEQUENCE [LARGE SCALE GENOMIC DNA]</scope>
    <source>
        <strain evidence="4 5">JCM 11308</strain>
    </source>
</reference>
<name>A0A1G6SG40_9NOCA</name>
<protein>
    <submittedName>
        <fullName evidence="4">DNA-binding transcriptional regulator, AcrR family</fullName>
    </submittedName>
</protein>
<dbReference type="PRINTS" id="PR00455">
    <property type="entry name" value="HTHTETR"/>
</dbReference>
<dbReference type="Gene3D" id="1.10.357.10">
    <property type="entry name" value="Tetracycline Repressor, domain 2"/>
    <property type="match status" value="1"/>
</dbReference>
<dbReference type="SUPFAM" id="SSF46689">
    <property type="entry name" value="Homeodomain-like"/>
    <property type="match status" value="1"/>
</dbReference>
<evidence type="ECO:0000256" key="2">
    <source>
        <dbReference type="PROSITE-ProRule" id="PRU00335"/>
    </source>
</evidence>
<feature type="DNA-binding region" description="H-T-H motif" evidence="2">
    <location>
        <begin position="41"/>
        <end position="60"/>
    </location>
</feature>
<gene>
    <name evidence="4" type="ORF">SAMN05444580_103129</name>
</gene>
<dbReference type="InterPro" id="IPR041490">
    <property type="entry name" value="KstR2_TetR_C"/>
</dbReference>
<dbReference type="PROSITE" id="PS50977">
    <property type="entry name" value="HTH_TETR_2"/>
    <property type="match status" value="1"/>
</dbReference>